<evidence type="ECO:0000313" key="1">
    <source>
        <dbReference type="EMBL" id="VEN57314.1"/>
    </source>
</evidence>
<dbReference type="AlphaFoldDB" id="A0A653DAW1"/>
<keyword evidence="2" id="KW-1185">Reference proteome</keyword>
<evidence type="ECO:0000313" key="2">
    <source>
        <dbReference type="Proteomes" id="UP000410492"/>
    </source>
</evidence>
<gene>
    <name evidence="1" type="ORF">CALMAC_LOCUS15965</name>
</gene>
<accession>A0A653DAW1</accession>
<organism evidence="1 2">
    <name type="scientific">Callosobruchus maculatus</name>
    <name type="common">Southern cowpea weevil</name>
    <name type="synonym">Pulse bruchid</name>
    <dbReference type="NCBI Taxonomy" id="64391"/>
    <lineage>
        <taxon>Eukaryota</taxon>
        <taxon>Metazoa</taxon>
        <taxon>Ecdysozoa</taxon>
        <taxon>Arthropoda</taxon>
        <taxon>Hexapoda</taxon>
        <taxon>Insecta</taxon>
        <taxon>Pterygota</taxon>
        <taxon>Neoptera</taxon>
        <taxon>Endopterygota</taxon>
        <taxon>Coleoptera</taxon>
        <taxon>Polyphaga</taxon>
        <taxon>Cucujiformia</taxon>
        <taxon>Chrysomeloidea</taxon>
        <taxon>Chrysomelidae</taxon>
        <taxon>Bruchinae</taxon>
        <taxon>Bruchini</taxon>
        <taxon>Callosobruchus</taxon>
    </lineage>
</organism>
<dbReference type="EMBL" id="CAACVG010011071">
    <property type="protein sequence ID" value="VEN57314.1"/>
    <property type="molecule type" value="Genomic_DNA"/>
</dbReference>
<sequence length="123" mass="13890">MVAFYVSVHKSTSSNQYAIQRSCCLYIFEQKRFATSSLQRSLIFEFPSLQSSIMSHRLDMLLVFLLLMSATTCFAGDSGENDRSFTHPWDGPHCTEACFDWCAETIRIGPKDCPDGKICCVLV</sequence>
<name>A0A653DAW1_CALMS</name>
<protein>
    <submittedName>
        <fullName evidence="1">Uncharacterized protein</fullName>
    </submittedName>
</protein>
<reference evidence="1 2" key="1">
    <citation type="submission" date="2019-01" db="EMBL/GenBank/DDBJ databases">
        <authorList>
            <person name="Sayadi A."/>
        </authorList>
    </citation>
    <scope>NUCLEOTIDE SEQUENCE [LARGE SCALE GENOMIC DNA]</scope>
</reference>
<dbReference type="Proteomes" id="UP000410492">
    <property type="component" value="Unassembled WGS sequence"/>
</dbReference>
<proteinExistence type="predicted"/>